<feature type="compositionally biased region" description="Basic and acidic residues" evidence="4">
    <location>
        <begin position="40"/>
        <end position="83"/>
    </location>
</feature>
<dbReference type="Proteomes" id="UP001141806">
    <property type="component" value="Unassembled WGS sequence"/>
</dbReference>
<accession>A0A9Q0KYX7</accession>
<feature type="compositionally biased region" description="Basic and acidic residues" evidence="4">
    <location>
        <begin position="11"/>
        <end position="28"/>
    </location>
</feature>
<evidence type="ECO:0000256" key="4">
    <source>
        <dbReference type="SAM" id="MobiDB-lite"/>
    </source>
</evidence>
<organism evidence="6 7">
    <name type="scientific">Protea cynaroides</name>
    <dbReference type="NCBI Taxonomy" id="273540"/>
    <lineage>
        <taxon>Eukaryota</taxon>
        <taxon>Viridiplantae</taxon>
        <taxon>Streptophyta</taxon>
        <taxon>Embryophyta</taxon>
        <taxon>Tracheophyta</taxon>
        <taxon>Spermatophyta</taxon>
        <taxon>Magnoliopsida</taxon>
        <taxon>Proteales</taxon>
        <taxon>Proteaceae</taxon>
        <taxon>Protea</taxon>
    </lineage>
</organism>
<comment type="caution">
    <text evidence="6">The sequence shown here is derived from an EMBL/GenBank/DDBJ whole genome shotgun (WGS) entry which is preliminary data.</text>
</comment>
<evidence type="ECO:0000256" key="2">
    <source>
        <dbReference type="ARBA" id="ARBA00005407"/>
    </source>
</evidence>
<dbReference type="InterPro" id="IPR007042">
    <property type="entry name" value="SERRATE/Ars2_C"/>
</dbReference>
<feature type="compositionally biased region" description="Basic and acidic residues" evidence="4">
    <location>
        <begin position="575"/>
        <end position="607"/>
    </location>
</feature>
<dbReference type="GO" id="GO:0016604">
    <property type="term" value="C:nuclear body"/>
    <property type="evidence" value="ECO:0007669"/>
    <property type="project" value="TreeGrafter"/>
</dbReference>
<keyword evidence="3" id="KW-0539">Nucleus</keyword>
<sequence>MAEVINMPAESLDRRRDRQSETREKSDDEPLPPPPPPPPKRRDRDSRERRDDRDIDRPPSRRSDYHDRNRSPPPKERDRDYKRRISPSPPPYRDRRQSPLRRSPPPPPFKRPRRDDGYDGRRGSPRGGGFGPDDRRFGYDYAGGYERGGGRPGYADERSHGRYMSRSSGGFQDWDSGRGGYGDASNMGSTQREGLMSYKQFIQELEDDILPAEAERRYQEYRSEYISTQKRAYFDAHKDEEWLRDKYHPTNLLSVIERRNENARRIAKDFLLDLQSGTLDIGPGINAASSNKSGQASDPNSEDEADTGGKRRRHGRGPAKENDLLSAAPKAHPISSDHRRIQTDIEQALALVRKLDREKGIEENILCTANNDKMDGEKAHGGSMGPIIIIRGLTSVKGLEGIELLDTLLTYLWRVHGLDYYGMIETNEAKDLRHVRSESKNQNETSAAGAEWENKIDSFWQGRLQGQDPLEIMTAKEKIDVAAVEALDPCVRKIRDEKYGWKYGCGAKGCTKLFHASEFVLKHLRLKHQDLVMELTAKVREDLYSQNYMNDADAPGGQPVMQMQPVKDKLPRRRPGLESRLRDDRGNRREHDRTDRINGDERYDRAENSPSREFQSNASGVEGGNPDDPMYDAYGGQGMRAAPPFPSDIPPPPPVLMPVPGAGPLGPFVPAPPEVAMRMLREQGAPPYEGGGRKGRSGLQIGGPAAILPVSPAFRQDPRRIRSYQDLDAPEDEVTVIDYRSL</sequence>
<dbReference type="PROSITE" id="PS00028">
    <property type="entry name" value="ZINC_FINGER_C2H2_1"/>
    <property type="match status" value="1"/>
</dbReference>
<keyword evidence="7" id="KW-1185">Reference proteome</keyword>
<dbReference type="Pfam" id="PF12066">
    <property type="entry name" value="SERRATE_Ars2_N"/>
    <property type="match status" value="1"/>
</dbReference>
<feature type="region of interest" description="Disordered" evidence="4">
    <location>
        <begin position="283"/>
        <end position="339"/>
    </location>
</feature>
<dbReference type="EMBL" id="JAMYWD010000002">
    <property type="protein sequence ID" value="KAJ4979204.1"/>
    <property type="molecule type" value="Genomic_DNA"/>
</dbReference>
<dbReference type="InterPro" id="IPR021933">
    <property type="entry name" value="SERRATE/Ars2_N"/>
</dbReference>
<evidence type="ECO:0000256" key="3">
    <source>
        <dbReference type="ARBA" id="ARBA00023242"/>
    </source>
</evidence>
<feature type="domain" description="C2H2-type" evidence="5">
    <location>
        <begin position="505"/>
        <end position="528"/>
    </location>
</feature>
<feature type="region of interest" description="Disordered" evidence="4">
    <location>
        <begin position="1"/>
        <end position="176"/>
    </location>
</feature>
<proteinExistence type="inferred from homology"/>
<dbReference type="PANTHER" id="PTHR13165:SF0">
    <property type="entry name" value="SERRATE RNA EFFECTOR MOLECULE HOMOLOG"/>
    <property type="match status" value="1"/>
</dbReference>
<evidence type="ECO:0000313" key="7">
    <source>
        <dbReference type="Proteomes" id="UP001141806"/>
    </source>
</evidence>
<feature type="region of interest" description="Disordered" evidence="4">
    <location>
        <begin position="548"/>
        <end position="652"/>
    </location>
</feature>
<dbReference type="OrthoDB" id="342064at2759"/>
<feature type="compositionally biased region" description="Polar residues" evidence="4">
    <location>
        <begin position="287"/>
        <end position="299"/>
    </location>
</feature>
<protein>
    <recommendedName>
        <fullName evidence="5">C2H2-type domain-containing protein</fullName>
    </recommendedName>
</protein>
<gene>
    <name evidence="6" type="ORF">NE237_009984</name>
</gene>
<feature type="compositionally biased region" description="Polar residues" evidence="4">
    <location>
        <begin position="608"/>
        <end position="619"/>
    </location>
</feature>
<feature type="compositionally biased region" description="Basic and acidic residues" evidence="4">
    <location>
        <begin position="113"/>
        <end position="122"/>
    </location>
</feature>
<dbReference type="InterPro" id="IPR039727">
    <property type="entry name" value="SE/Ars2"/>
</dbReference>
<evidence type="ECO:0000259" key="5">
    <source>
        <dbReference type="PROSITE" id="PS00028"/>
    </source>
</evidence>
<evidence type="ECO:0000313" key="6">
    <source>
        <dbReference type="EMBL" id="KAJ4979204.1"/>
    </source>
</evidence>
<evidence type="ECO:0000256" key="1">
    <source>
        <dbReference type="ARBA" id="ARBA00004123"/>
    </source>
</evidence>
<dbReference type="Pfam" id="PF04959">
    <property type="entry name" value="ARS2"/>
    <property type="match status" value="1"/>
</dbReference>
<feature type="region of interest" description="Disordered" evidence="4">
    <location>
        <begin position="684"/>
        <end position="713"/>
    </location>
</feature>
<dbReference type="AlphaFoldDB" id="A0A9Q0KYX7"/>
<feature type="compositionally biased region" description="Pro residues" evidence="4">
    <location>
        <begin position="643"/>
        <end position="652"/>
    </location>
</feature>
<reference evidence="6" key="1">
    <citation type="journal article" date="2023" name="Plant J.">
        <title>The genome of the king protea, Protea cynaroides.</title>
        <authorList>
            <person name="Chang J."/>
            <person name="Duong T.A."/>
            <person name="Schoeman C."/>
            <person name="Ma X."/>
            <person name="Roodt D."/>
            <person name="Barker N."/>
            <person name="Li Z."/>
            <person name="Van de Peer Y."/>
            <person name="Mizrachi E."/>
        </authorList>
    </citation>
    <scope>NUCLEOTIDE SEQUENCE</scope>
    <source>
        <tissue evidence="6">Young leaves</tissue>
    </source>
</reference>
<dbReference type="PANTHER" id="PTHR13165">
    <property type="entry name" value="ARSENITE-RESISTANCE PROTEIN 2"/>
    <property type="match status" value="1"/>
</dbReference>
<dbReference type="GO" id="GO:0031053">
    <property type="term" value="P:primary miRNA processing"/>
    <property type="evidence" value="ECO:0007669"/>
    <property type="project" value="TreeGrafter"/>
</dbReference>
<comment type="subcellular location">
    <subcellularLocation>
        <location evidence="1">Nucleus</location>
    </subcellularLocation>
</comment>
<dbReference type="InterPro" id="IPR013087">
    <property type="entry name" value="Znf_C2H2_type"/>
</dbReference>
<name>A0A9Q0KYX7_9MAGN</name>
<comment type="similarity">
    <text evidence="2">Belongs to the ARS2 family.</text>
</comment>